<dbReference type="Gramene" id="OIW07632">
    <property type="protein sequence ID" value="OIW07632"/>
    <property type="gene ID" value="TanjilG_03740"/>
</dbReference>
<evidence type="ECO:0000313" key="1">
    <source>
        <dbReference type="EMBL" id="OIW07632.1"/>
    </source>
</evidence>
<reference evidence="1 2" key="1">
    <citation type="journal article" date="2017" name="Plant Biotechnol. J.">
        <title>A comprehensive draft genome sequence for lupin (Lupinus angustifolius), an emerging health food: insights into plant-microbe interactions and legume evolution.</title>
        <authorList>
            <person name="Hane J.K."/>
            <person name="Ming Y."/>
            <person name="Kamphuis L.G."/>
            <person name="Nelson M.N."/>
            <person name="Garg G."/>
            <person name="Atkins C.A."/>
            <person name="Bayer P.E."/>
            <person name="Bravo A."/>
            <person name="Bringans S."/>
            <person name="Cannon S."/>
            <person name="Edwards D."/>
            <person name="Foley R."/>
            <person name="Gao L.L."/>
            <person name="Harrison M.J."/>
            <person name="Huang W."/>
            <person name="Hurgobin B."/>
            <person name="Li S."/>
            <person name="Liu C.W."/>
            <person name="McGrath A."/>
            <person name="Morahan G."/>
            <person name="Murray J."/>
            <person name="Weller J."/>
            <person name="Jian J."/>
            <person name="Singh K.B."/>
        </authorList>
    </citation>
    <scope>NUCLEOTIDE SEQUENCE [LARGE SCALE GENOMIC DNA]</scope>
    <source>
        <strain evidence="2">cv. Tanjil</strain>
        <tissue evidence="1">Whole plant</tissue>
    </source>
</reference>
<organism evidence="1 2">
    <name type="scientific">Lupinus angustifolius</name>
    <name type="common">Narrow-leaved blue lupine</name>
    <dbReference type="NCBI Taxonomy" id="3871"/>
    <lineage>
        <taxon>Eukaryota</taxon>
        <taxon>Viridiplantae</taxon>
        <taxon>Streptophyta</taxon>
        <taxon>Embryophyta</taxon>
        <taxon>Tracheophyta</taxon>
        <taxon>Spermatophyta</taxon>
        <taxon>Magnoliopsida</taxon>
        <taxon>eudicotyledons</taxon>
        <taxon>Gunneridae</taxon>
        <taxon>Pentapetalae</taxon>
        <taxon>rosids</taxon>
        <taxon>fabids</taxon>
        <taxon>Fabales</taxon>
        <taxon>Fabaceae</taxon>
        <taxon>Papilionoideae</taxon>
        <taxon>50 kb inversion clade</taxon>
        <taxon>genistoids sensu lato</taxon>
        <taxon>core genistoids</taxon>
        <taxon>Genisteae</taxon>
        <taxon>Lupinus</taxon>
    </lineage>
</organism>
<evidence type="ECO:0000313" key="2">
    <source>
        <dbReference type="Proteomes" id="UP000188354"/>
    </source>
</evidence>
<gene>
    <name evidence="1" type="ORF">TanjilG_03740</name>
</gene>
<dbReference type="EMBL" id="CM007367">
    <property type="protein sequence ID" value="OIW07632.1"/>
    <property type="molecule type" value="Genomic_DNA"/>
</dbReference>
<sequence length="90" mass="10242">MMKRDHSPAIKECATQDYDGIINAFEYALANVNHNPQNSINYLRRDLAYAEGKCSAALNDDPKPYFEVNVLISHVYFYTEVAELSLNNLV</sequence>
<name>A0A1J7H420_LUPAN</name>
<dbReference type="Proteomes" id="UP000188354">
    <property type="component" value="Chromosome LG07"/>
</dbReference>
<evidence type="ECO:0008006" key="3">
    <source>
        <dbReference type="Google" id="ProtNLM"/>
    </source>
</evidence>
<dbReference type="AlphaFoldDB" id="A0A1J7H420"/>
<proteinExistence type="predicted"/>
<accession>A0A1J7H420</accession>
<protein>
    <recommendedName>
        <fullName evidence="3">Pectinesterase inhibitor domain-containing protein</fullName>
    </recommendedName>
</protein>
<keyword evidence="2" id="KW-1185">Reference proteome</keyword>